<feature type="domain" description="DUF4296" evidence="2">
    <location>
        <begin position="35"/>
        <end position="122"/>
    </location>
</feature>
<name>A0A316AEG1_9BACT</name>
<keyword evidence="1" id="KW-0732">Signal</keyword>
<dbReference type="PROSITE" id="PS51257">
    <property type="entry name" value="PROKAR_LIPOPROTEIN"/>
    <property type="match status" value="1"/>
</dbReference>
<keyword evidence="4" id="KW-1185">Reference proteome</keyword>
<protein>
    <submittedName>
        <fullName evidence="3">Uncharacterized protein DUF4296</fullName>
    </submittedName>
</protein>
<evidence type="ECO:0000256" key="1">
    <source>
        <dbReference type="SAM" id="SignalP"/>
    </source>
</evidence>
<feature type="chain" id="PRO_5016460195" evidence="1">
    <location>
        <begin position="27"/>
        <end position="127"/>
    </location>
</feature>
<dbReference type="InterPro" id="IPR025381">
    <property type="entry name" value="DUF4296"/>
</dbReference>
<dbReference type="RefSeq" id="WP_229203477.1">
    <property type="nucleotide sequence ID" value="NZ_QGDT01000014.1"/>
</dbReference>
<evidence type="ECO:0000313" key="3">
    <source>
        <dbReference type="EMBL" id="PWJ55274.1"/>
    </source>
</evidence>
<dbReference type="Proteomes" id="UP000245880">
    <property type="component" value="Unassembled WGS sequence"/>
</dbReference>
<evidence type="ECO:0000313" key="4">
    <source>
        <dbReference type="Proteomes" id="UP000245880"/>
    </source>
</evidence>
<dbReference type="Pfam" id="PF14129">
    <property type="entry name" value="DUF4296"/>
    <property type="match status" value="1"/>
</dbReference>
<dbReference type="AlphaFoldDB" id="A0A316AEG1"/>
<gene>
    <name evidence="3" type="ORF">CLV98_11443</name>
</gene>
<feature type="signal peptide" evidence="1">
    <location>
        <begin position="1"/>
        <end position="26"/>
    </location>
</feature>
<accession>A0A316AEG1</accession>
<dbReference type="EMBL" id="QGDT01000014">
    <property type="protein sequence ID" value="PWJ55274.1"/>
    <property type="molecule type" value="Genomic_DNA"/>
</dbReference>
<evidence type="ECO:0000259" key="2">
    <source>
        <dbReference type="Pfam" id="PF14129"/>
    </source>
</evidence>
<reference evidence="3 4" key="1">
    <citation type="submission" date="2018-03" db="EMBL/GenBank/DDBJ databases">
        <title>Genomic Encyclopedia of Archaeal and Bacterial Type Strains, Phase II (KMG-II): from individual species to whole genera.</title>
        <authorList>
            <person name="Goeker M."/>
        </authorList>
    </citation>
    <scope>NUCLEOTIDE SEQUENCE [LARGE SCALE GENOMIC DNA]</scope>
    <source>
        <strain evidence="3 4">DSM 100346</strain>
    </source>
</reference>
<organism evidence="3 4">
    <name type="scientific">Dyadobacter jejuensis</name>
    <dbReference type="NCBI Taxonomy" id="1082580"/>
    <lineage>
        <taxon>Bacteria</taxon>
        <taxon>Pseudomonadati</taxon>
        <taxon>Bacteroidota</taxon>
        <taxon>Cytophagia</taxon>
        <taxon>Cytophagales</taxon>
        <taxon>Spirosomataceae</taxon>
        <taxon>Dyadobacter</taxon>
    </lineage>
</organism>
<comment type="caution">
    <text evidence="3">The sequence shown here is derived from an EMBL/GenBank/DDBJ whole genome shotgun (WGS) entry which is preliminary data.</text>
</comment>
<proteinExistence type="predicted"/>
<sequence length="127" mass="14863">MRVTNRTHQNFTRILALILACGVWLAACTNEDQVPSGTLSKEKMAGILADIHLAEARITKLQLKTVDSSAMVYEKLKLDIWKRHQVDTLQYRTSYEFYVTHPKLMKEVYEQVKKNLERREKEKNIKI</sequence>